<evidence type="ECO:0000256" key="1">
    <source>
        <dbReference type="ARBA" id="ARBA00001933"/>
    </source>
</evidence>
<evidence type="ECO:0000313" key="7">
    <source>
        <dbReference type="Proteomes" id="UP000007800"/>
    </source>
</evidence>
<dbReference type="InterPro" id="IPR015421">
    <property type="entry name" value="PyrdxlP-dep_Trfase_major"/>
</dbReference>
<comment type="similarity">
    <text evidence="5">Belongs to the group II decarboxylase family.</text>
</comment>
<keyword evidence="2" id="KW-0210">Decarboxylase</keyword>
<dbReference type="AlphaFoldDB" id="C5LS11"/>
<dbReference type="Gene3D" id="3.40.640.10">
    <property type="entry name" value="Type I PLP-dependent aspartate aminotransferase-like (Major domain)"/>
    <property type="match status" value="1"/>
</dbReference>
<evidence type="ECO:0000256" key="3">
    <source>
        <dbReference type="ARBA" id="ARBA00022898"/>
    </source>
</evidence>
<evidence type="ECO:0000313" key="6">
    <source>
        <dbReference type="EMBL" id="EER00483.1"/>
    </source>
</evidence>
<dbReference type="PANTHER" id="PTHR11999:SF70">
    <property type="entry name" value="MIP05841P"/>
    <property type="match status" value="1"/>
</dbReference>
<dbReference type="GO" id="GO:0005737">
    <property type="term" value="C:cytoplasm"/>
    <property type="evidence" value="ECO:0007669"/>
    <property type="project" value="TreeGrafter"/>
</dbReference>
<dbReference type="EMBL" id="GG685006">
    <property type="protein sequence ID" value="EER00483.1"/>
    <property type="molecule type" value="Genomic_DNA"/>
</dbReference>
<gene>
    <name evidence="6" type="ORF">Pmar_PMAR018366</name>
</gene>
<dbReference type="InterPro" id="IPR002129">
    <property type="entry name" value="PyrdxlP-dep_de-COase"/>
</dbReference>
<accession>C5LS11</accession>
<name>C5LS11_PERM5</name>
<dbReference type="RefSeq" id="XP_002767765.1">
    <property type="nucleotide sequence ID" value="XM_002767719.1"/>
</dbReference>
<feature type="non-terminal residue" evidence="6">
    <location>
        <position position="55"/>
    </location>
</feature>
<dbReference type="Proteomes" id="UP000007800">
    <property type="component" value="Unassembled WGS sequence"/>
</dbReference>
<dbReference type="Pfam" id="PF00282">
    <property type="entry name" value="Pyridoxal_deC"/>
    <property type="match status" value="1"/>
</dbReference>
<keyword evidence="7" id="KW-1185">Reference proteome</keyword>
<evidence type="ECO:0000256" key="5">
    <source>
        <dbReference type="RuleBase" id="RU000382"/>
    </source>
</evidence>
<dbReference type="GO" id="GO:0019752">
    <property type="term" value="P:carboxylic acid metabolic process"/>
    <property type="evidence" value="ECO:0007669"/>
    <property type="project" value="InterPro"/>
</dbReference>
<keyword evidence="3 5" id="KW-0663">Pyridoxal phosphate</keyword>
<dbReference type="InterPro" id="IPR015424">
    <property type="entry name" value="PyrdxlP-dep_Trfase"/>
</dbReference>
<dbReference type="PANTHER" id="PTHR11999">
    <property type="entry name" value="GROUP II PYRIDOXAL-5-PHOSPHATE DECARBOXYLASE"/>
    <property type="match status" value="1"/>
</dbReference>
<dbReference type="GO" id="GO:0030170">
    <property type="term" value="F:pyridoxal phosphate binding"/>
    <property type="evidence" value="ECO:0007669"/>
    <property type="project" value="InterPro"/>
</dbReference>
<proteinExistence type="inferred from homology"/>
<reference evidence="6 7" key="1">
    <citation type="submission" date="2008-07" db="EMBL/GenBank/DDBJ databases">
        <authorList>
            <person name="El-Sayed N."/>
            <person name="Caler E."/>
            <person name="Inman J."/>
            <person name="Amedeo P."/>
            <person name="Hass B."/>
            <person name="Wortman J."/>
        </authorList>
    </citation>
    <scope>NUCLEOTIDE SEQUENCE [LARGE SCALE GENOMIC DNA]</scope>
    <source>
        <strain evidence="7">ATCC 50983 / TXsc</strain>
    </source>
</reference>
<dbReference type="GO" id="GO:0016831">
    <property type="term" value="F:carboxy-lyase activity"/>
    <property type="evidence" value="ECO:0007669"/>
    <property type="project" value="UniProtKB-KW"/>
</dbReference>
<dbReference type="InterPro" id="IPR010977">
    <property type="entry name" value="Aromatic_deC"/>
</dbReference>
<dbReference type="GeneID" id="9043557"/>
<protein>
    <submittedName>
        <fullName evidence="6">Group ii pyridoxal-5-phosphate decarboxylase, putative</fullName>
    </submittedName>
</protein>
<evidence type="ECO:0000256" key="4">
    <source>
        <dbReference type="ARBA" id="ARBA00023239"/>
    </source>
</evidence>
<feature type="non-terminal residue" evidence="6">
    <location>
        <position position="1"/>
    </location>
</feature>
<keyword evidence="4 5" id="KW-0456">Lyase</keyword>
<dbReference type="OrthoDB" id="392571at2759"/>
<sequence>SQSSIPALCIASFGTELTGVVDNIKAIGQICHREGMWFHVDASYGGGALLIDGNE</sequence>
<dbReference type="InParanoid" id="C5LS11"/>
<dbReference type="SUPFAM" id="SSF53383">
    <property type="entry name" value="PLP-dependent transferases"/>
    <property type="match status" value="1"/>
</dbReference>
<comment type="cofactor">
    <cofactor evidence="1 5">
        <name>pyridoxal 5'-phosphate</name>
        <dbReference type="ChEBI" id="CHEBI:597326"/>
    </cofactor>
</comment>
<evidence type="ECO:0000256" key="2">
    <source>
        <dbReference type="ARBA" id="ARBA00022793"/>
    </source>
</evidence>
<organism evidence="7">
    <name type="scientific">Perkinsus marinus (strain ATCC 50983 / TXsc)</name>
    <dbReference type="NCBI Taxonomy" id="423536"/>
    <lineage>
        <taxon>Eukaryota</taxon>
        <taxon>Sar</taxon>
        <taxon>Alveolata</taxon>
        <taxon>Perkinsozoa</taxon>
        <taxon>Perkinsea</taxon>
        <taxon>Perkinsida</taxon>
        <taxon>Perkinsidae</taxon>
        <taxon>Perkinsus</taxon>
    </lineage>
</organism>